<dbReference type="GO" id="GO:0000139">
    <property type="term" value="C:Golgi membrane"/>
    <property type="evidence" value="ECO:0007669"/>
    <property type="project" value="UniProtKB-SubCell"/>
</dbReference>
<evidence type="ECO:0000256" key="8">
    <source>
        <dbReference type="ARBA" id="ARBA00023034"/>
    </source>
</evidence>
<evidence type="ECO:0000256" key="3">
    <source>
        <dbReference type="ARBA" id="ARBA00022676"/>
    </source>
</evidence>
<evidence type="ECO:0000313" key="12">
    <source>
        <dbReference type="EMBL" id="OWF34820.1"/>
    </source>
</evidence>
<dbReference type="GO" id="GO:0006493">
    <property type="term" value="P:protein O-linked glycosylation"/>
    <property type="evidence" value="ECO:0007669"/>
    <property type="project" value="TreeGrafter"/>
</dbReference>
<comment type="caution">
    <text evidence="12">The sequence shown here is derived from an EMBL/GenBank/DDBJ whole genome shotgun (WGS) entry which is preliminary data.</text>
</comment>
<dbReference type="EMBL" id="NEDP02076749">
    <property type="protein sequence ID" value="OWF34820.1"/>
    <property type="molecule type" value="Genomic_DNA"/>
</dbReference>
<feature type="region of interest" description="Disordered" evidence="11">
    <location>
        <begin position="94"/>
        <end position="118"/>
    </location>
</feature>
<name>A0A210PEA8_MIZYE</name>
<protein>
    <submittedName>
        <fullName evidence="12">Beta-1,3-galactosyltransferase brn</fullName>
    </submittedName>
</protein>
<evidence type="ECO:0000256" key="9">
    <source>
        <dbReference type="ARBA" id="ARBA00023136"/>
    </source>
</evidence>
<organism evidence="12 13">
    <name type="scientific">Mizuhopecten yessoensis</name>
    <name type="common">Japanese scallop</name>
    <name type="synonym">Patinopecten yessoensis</name>
    <dbReference type="NCBI Taxonomy" id="6573"/>
    <lineage>
        <taxon>Eukaryota</taxon>
        <taxon>Metazoa</taxon>
        <taxon>Spiralia</taxon>
        <taxon>Lophotrochozoa</taxon>
        <taxon>Mollusca</taxon>
        <taxon>Bivalvia</taxon>
        <taxon>Autobranchia</taxon>
        <taxon>Pteriomorphia</taxon>
        <taxon>Pectinida</taxon>
        <taxon>Pectinoidea</taxon>
        <taxon>Pectinidae</taxon>
        <taxon>Mizuhopecten</taxon>
    </lineage>
</organism>
<dbReference type="InterPro" id="IPR002659">
    <property type="entry name" value="Glyco_trans_31"/>
</dbReference>
<dbReference type="OrthoDB" id="2139606at2759"/>
<evidence type="ECO:0000256" key="1">
    <source>
        <dbReference type="ARBA" id="ARBA00004323"/>
    </source>
</evidence>
<keyword evidence="7" id="KW-1133">Transmembrane helix</keyword>
<keyword evidence="9" id="KW-0472">Membrane</keyword>
<feature type="compositionally biased region" description="Polar residues" evidence="11">
    <location>
        <begin position="104"/>
        <end position="118"/>
    </location>
</feature>
<evidence type="ECO:0000313" key="13">
    <source>
        <dbReference type="Proteomes" id="UP000242188"/>
    </source>
</evidence>
<evidence type="ECO:0000256" key="11">
    <source>
        <dbReference type="SAM" id="MobiDB-lite"/>
    </source>
</evidence>
<dbReference type="SUPFAM" id="SSF53448">
    <property type="entry name" value="Nucleotide-diphospho-sugar transferases"/>
    <property type="match status" value="1"/>
</dbReference>
<evidence type="ECO:0000256" key="4">
    <source>
        <dbReference type="ARBA" id="ARBA00022679"/>
    </source>
</evidence>
<keyword evidence="5" id="KW-0812">Transmembrane</keyword>
<dbReference type="Pfam" id="PF01762">
    <property type="entry name" value="Galactosyl_T"/>
    <property type="match status" value="1"/>
</dbReference>
<sequence>MELLRYIPVSAMRWFLWRRATLLVLCVLTVVVLGIFQTNLKTDREKLNREINILHTARLDEGARAGRGVDGVLHADLRRLQSLVLVDGKKSRIHRSSYSDDRQPSSGNTNQTLEDGDTFQNRLRKVNNEERLIKEPYVDKIADEKERGKSHYLDDDININKTSHERYNAEEKESQLLMDELYKLLSKLEKEGIDKVDLEKELISDDGEKEDEQNPFDPLHYPQRINVEKIVKTFVKNGDLPSNPINEWKYTPIIDPSSKCENSKNGVFLLFIVKTKPDNFLKRKTIRKTWADEKRFPNIRTVFSIGIPRDSSTIKKIKLESLKYKDVLLMDYMDTYHNLTLKTTSGINWAVARCAVAEFVVSVDDDMYVATDFLLQHLKDMPQAEAERLYHGHLYHDTSPVRHGEKDEWHSKWIVTKEEYPFDTYPDYIFGGFIIMSMRTVLEMSLAIPYTKPINMEDVYLGIVASRLGIVATNTDLVDFYITYSNTEKFKTLIASHYYTSTQMLKKAWECHLSIVGNDVEKSVFCSYLKKELEQLKKKVNEILDWIDLSNNAL</sequence>
<accession>A0A210PEA8</accession>
<proteinExistence type="inferred from homology"/>
<dbReference type="Gene3D" id="3.90.550.50">
    <property type="match status" value="1"/>
</dbReference>
<gene>
    <name evidence="12" type="ORF">KP79_PYT08511</name>
</gene>
<dbReference type="GO" id="GO:0008194">
    <property type="term" value="F:UDP-glycosyltransferase activity"/>
    <property type="evidence" value="ECO:0007669"/>
    <property type="project" value="TreeGrafter"/>
</dbReference>
<dbReference type="InterPro" id="IPR029044">
    <property type="entry name" value="Nucleotide-diphossugar_trans"/>
</dbReference>
<comment type="subcellular location">
    <subcellularLocation>
        <location evidence="1">Golgi apparatus membrane</location>
        <topology evidence="1">Single-pass type II membrane protein</topology>
    </subcellularLocation>
</comment>
<evidence type="ECO:0000256" key="10">
    <source>
        <dbReference type="ARBA" id="ARBA00023180"/>
    </source>
</evidence>
<dbReference type="PANTHER" id="PTHR11214">
    <property type="entry name" value="BETA-1,3-N-ACETYLGLUCOSAMINYLTRANSFERASE"/>
    <property type="match status" value="1"/>
</dbReference>
<reference evidence="12 13" key="1">
    <citation type="journal article" date="2017" name="Nat. Ecol. Evol.">
        <title>Scallop genome provides insights into evolution of bilaterian karyotype and development.</title>
        <authorList>
            <person name="Wang S."/>
            <person name="Zhang J."/>
            <person name="Jiao W."/>
            <person name="Li J."/>
            <person name="Xun X."/>
            <person name="Sun Y."/>
            <person name="Guo X."/>
            <person name="Huan P."/>
            <person name="Dong B."/>
            <person name="Zhang L."/>
            <person name="Hu X."/>
            <person name="Sun X."/>
            <person name="Wang J."/>
            <person name="Zhao C."/>
            <person name="Wang Y."/>
            <person name="Wang D."/>
            <person name="Huang X."/>
            <person name="Wang R."/>
            <person name="Lv J."/>
            <person name="Li Y."/>
            <person name="Zhang Z."/>
            <person name="Liu B."/>
            <person name="Lu W."/>
            <person name="Hui Y."/>
            <person name="Liang J."/>
            <person name="Zhou Z."/>
            <person name="Hou R."/>
            <person name="Li X."/>
            <person name="Liu Y."/>
            <person name="Li H."/>
            <person name="Ning X."/>
            <person name="Lin Y."/>
            <person name="Zhao L."/>
            <person name="Xing Q."/>
            <person name="Dou J."/>
            <person name="Li Y."/>
            <person name="Mao J."/>
            <person name="Guo H."/>
            <person name="Dou H."/>
            <person name="Li T."/>
            <person name="Mu C."/>
            <person name="Jiang W."/>
            <person name="Fu Q."/>
            <person name="Fu X."/>
            <person name="Miao Y."/>
            <person name="Liu J."/>
            <person name="Yu Q."/>
            <person name="Li R."/>
            <person name="Liao H."/>
            <person name="Li X."/>
            <person name="Kong Y."/>
            <person name="Jiang Z."/>
            <person name="Chourrout D."/>
            <person name="Li R."/>
            <person name="Bao Z."/>
        </authorList>
    </citation>
    <scope>NUCLEOTIDE SEQUENCE [LARGE SCALE GENOMIC DNA]</scope>
    <source>
        <strain evidence="12 13">PY_sf001</strain>
    </source>
</reference>
<comment type="similarity">
    <text evidence="2">Belongs to the glycosyltransferase 31 family.</text>
</comment>
<dbReference type="Proteomes" id="UP000242188">
    <property type="component" value="Unassembled WGS sequence"/>
</dbReference>
<evidence type="ECO:0000256" key="5">
    <source>
        <dbReference type="ARBA" id="ARBA00022692"/>
    </source>
</evidence>
<keyword evidence="3 12" id="KW-0328">Glycosyltransferase</keyword>
<dbReference type="AlphaFoldDB" id="A0A210PEA8"/>
<evidence type="ECO:0000256" key="7">
    <source>
        <dbReference type="ARBA" id="ARBA00022989"/>
    </source>
</evidence>
<dbReference type="GO" id="GO:0016758">
    <property type="term" value="F:hexosyltransferase activity"/>
    <property type="evidence" value="ECO:0007669"/>
    <property type="project" value="InterPro"/>
</dbReference>
<keyword evidence="10" id="KW-0325">Glycoprotein</keyword>
<evidence type="ECO:0000256" key="2">
    <source>
        <dbReference type="ARBA" id="ARBA00008661"/>
    </source>
</evidence>
<keyword evidence="6" id="KW-0735">Signal-anchor</keyword>
<evidence type="ECO:0000256" key="6">
    <source>
        <dbReference type="ARBA" id="ARBA00022968"/>
    </source>
</evidence>
<dbReference type="PANTHER" id="PTHR11214:SF349">
    <property type="entry name" value="BETA-1,3-GALACTOSYLTRANSFERASE BRN"/>
    <property type="match status" value="1"/>
</dbReference>
<keyword evidence="4 12" id="KW-0808">Transferase</keyword>
<keyword evidence="13" id="KW-1185">Reference proteome</keyword>
<dbReference type="FunFam" id="3.90.550.50:FF:000001">
    <property type="entry name" value="Hexosyltransferase"/>
    <property type="match status" value="1"/>
</dbReference>
<keyword evidence="8" id="KW-0333">Golgi apparatus</keyword>